<dbReference type="Pfam" id="PF02569">
    <property type="entry name" value="Pantoate_ligase"/>
    <property type="match status" value="1"/>
</dbReference>
<dbReference type="GO" id="GO:0015940">
    <property type="term" value="P:pantothenate biosynthetic process"/>
    <property type="evidence" value="ECO:0007669"/>
    <property type="project" value="InterPro"/>
</dbReference>
<proteinExistence type="predicted"/>
<dbReference type="InterPro" id="IPR003721">
    <property type="entry name" value="Pantoate_ligase"/>
</dbReference>
<gene>
    <name evidence="1" type="ORF">ENO34_02375</name>
</gene>
<dbReference type="GO" id="GO:0004592">
    <property type="term" value="F:pantoate-beta-alanine ligase activity"/>
    <property type="evidence" value="ECO:0007669"/>
    <property type="project" value="InterPro"/>
</dbReference>
<dbReference type="SUPFAM" id="SSF52374">
    <property type="entry name" value="Nucleotidylyl transferase"/>
    <property type="match status" value="1"/>
</dbReference>
<protein>
    <submittedName>
        <fullName evidence="1">Pantoate--beta-alanine ligase</fullName>
    </submittedName>
</protein>
<comment type="caution">
    <text evidence="1">The sequence shown here is derived from an EMBL/GenBank/DDBJ whole genome shotgun (WGS) entry which is preliminary data.</text>
</comment>
<name>A0A832DA48_9AQUI</name>
<feature type="non-terminal residue" evidence="1">
    <location>
        <position position="1"/>
    </location>
</feature>
<organism evidence="1">
    <name type="scientific">Sulfurihydrogenibium azorense</name>
    <dbReference type="NCBI Taxonomy" id="309806"/>
    <lineage>
        <taxon>Bacteria</taxon>
        <taxon>Pseudomonadati</taxon>
        <taxon>Aquificota</taxon>
        <taxon>Aquificia</taxon>
        <taxon>Aquificales</taxon>
        <taxon>Hydrogenothermaceae</taxon>
        <taxon>Sulfurihydrogenibium</taxon>
    </lineage>
</organism>
<dbReference type="Proteomes" id="UP000885621">
    <property type="component" value="Unassembled WGS sequence"/>
</dbReference>
<dbReference type="InterPro" id="IPR042176">
    <property type="entry name" value="Pantoate_ligase_C"/>
</dbReference>
<evidence type="ECO:0000313" key="1">
    <source>
        <dbReference type="EMBL" id="HEV09228.1"/>
    </source>
</evidence>
<dbReference type="Gene3D" id="3.30.1300.10">
    <property type="entry name" value="Pantoate-beta-alanine ligase, C-terminal domain"/>
    <property type="match status" value="1"/>
</dbReference>
<accession>A0A832DA48</accession>
<dbReference type="AlphaFoldDB" id="A0A832DA48"/>
<reference evidence="1" key="1">
    <citation type="journal article" date="2020" name="mSystems">
        <title>Genome- and Community-Level Interaction Insights into Carbon Utilization and Element Cycling Functions of Hydrothermarchaeota in Hydrothermal Sediment.</title>
        <authorList>
            <person name="Zhou Z."/>
            <person name="Liu Y."/>
            <person name="Xu W."/>
            <person name="Pan J."/>
            <person name="Luo Z.H."/>
            <person name="Li M."/>
        </authorList>
    </citation>
    <scope>NUCLEOTIDE SEQUENCE [LARGE SCALE GENOMIC DNA]</scope>
    <source>
        <strain evidence="1">SpSt-1257</strain>
    </source>
</reference>
<sequence length="52" mass="5855">QTINKAPLVKNIQYIELVDKDTLKPKKFAEKGDIIAVAVYVGNTRLIDNIEL</sequence>
<keyword evidence="1" id="KW-0436">Ligase</keyword>
<dbReference type="EMBL" id="DSFC01000135">
    <property type="protein sequence ID" value="HEV09228.1"/>
    <property type="molecule type" value="Genomic_DNA"/>
</dbReference>